<protein>
    <recommendedName>
        <fullName evidence="5">2,5-dioxovalerate dehydrogenase</fullName>
        <ecNumber evidence="5">1.2.1.26</ecNumber>
    </recommendedName>
</protein>
<keyword evidence="2" id="KW-0560">Oxidoreductase</keyword>
<dbReference type="Pfam" id="PF00171">
    <property type="entry name" value="Aldedh"/>
    <property type="match status" value="1"/>
</dbReference>
<dbReference type="PANTHER" id="PTHR43353">
    <property type="entry name" value="SUCCINATE-SEMIALDEHYDE DEHYDROGENASE, MITOCHONDRIAL"/>
    <property type="match status" value="1"/>
</dbReference>
<proteinExistence type="inferred from homology"/>
<dbReference type="GO" id="GO:0047533">
    <property type="term" value="F:2,5-dioxovalerate dehydrogenase (NADP+) activity"/>
    <property type="evidence" value="ECO:0007669"/>
    <property type="project" value="UniProtKB-EC"/>
</dbReference>
<evidence type="ECO:0000256" key="3">
    <source>
        <dbReference type="ARBA" id="ARBA00050769"/>
    </source>
</evidence>
<evidence type="ECO:0000256" key="1">
    <source>
        <dbReference type="ARBA" id="ARBA00009986"/>
    </source>
</evidence>
<dbReference type="OrthoDB" id="9770537at2"/>
<evidence type="ECO:0000259" key="6">
    <source>
        <dbReference type="Pfam" id="PF00171"/>
    </source>
</evidence>
<dbReference type="FunFam" id="3.40.605.10:FF:000037">
    <property type="entry name" value="NADP-dependent fatty aldehyde dehydrogenase"/>
    <property type="match status" value="1"/>
</dbReference>
<feature type="domain" description="Aldehyde dehydrogenase" evidence="6">
    <location>
        <begin position="25"/>
        <end position="428"/>
    </location>
</feature>
<dbReference type="InterPro" id="IPR050740">
    <property type="entry name" value="Aldehyde_DH_Superfamily"/>
</dbReference>
<dbReference type="RefSeq" id="WP_116468485.1">
    <property type="nucleotide sequence ID" value="NZ_QENQ01000001.1"/>
</dbReference>
<dbReference type="PANTHER" id="PTHR43353:SF3">
    <property type="entry name" value="ALDEHYDE DEHYDROGENASE-RELATED"/>
    <property type="match status" value="1"/>
</dbReference>
<evidence type="ECO:0000313" key="8">
    <source>
        <dbReference type="Proteomes" id="UP000245890"/>
    </source>
</evidence>
<dbReference type="SUPFAM" id="SSF53720">
    <property type="entry name" value="ALDH-like"/>
    <property type="match status" value="1"/>
</dbReference>
<organism evidence="7 8">
    <name type="scientific">Sphingomonas pokkalii</name>
    <dbReference type="NCBI Taxonomy" id="2175090"/>
    <lineage>
        <taxon>Bacteria</taxon>
        <taxon>Pseudomonadati</taxon>
        <taxon>Pseudomonadota</taxon>
        <taxon>Alphaproteobacteria</taxon>
        <taxon>Sphingomonadales</taxon>
        <taxon>Sphingomonadaceae</taxon>
        <taxon>Sphingomonas</taxon>
    </lineage>
</organism>
<dbReference type="Gene3D" id="3.40.309.10">
    <property type="entry name" value="Aldehyde Dehydrogenase, Chain A, domain 2"/>
    <property type="match status" value="1"/>
</dbReference>
<dbReference type="Proteomes" id="UP000245890">
    <property type="component" value="Unassembled WGS sequence"/>
</dbReference>
<evidence type="ECO:0000256" key="4">
    <source>
        <dbReference type="ARBA" id="ARBA00051918"/>
    </source>
</evidence>
<dbReference type="AlphaFoldDB" id="A0A2U0SCE2"/>
<name>A0A2U0SCE2_9SPHN</name>
<dbReference type="InterPro" id="IPR044151">
    <property type="entry name" value="ALDH_KGSADH"/>
</dbReference>
<sequence>MALTGELFIASKRVARDAGFRAVAAATGSEIEPSFSTATLEDVDAACAAAEAAFLPYSSLSREERAKFLEAIAEEIEALGDELIERAMQESGLPQARLQGERGRTAGQLRLFAKELRLGDYLRVRIDHAIPDRAPLPKPDLRLRMVPLGPVAVFGASNFPLAFSTAGGDTASALAAGCPVVVKGHPAHPGTAELVASAIQRAVEKTGMPAGVFSMVAGTANELGEALVRDPRITAVGFTGSRGGGLALVRIAQSRPVPIPVYAEMSSINPVFLLPAALEARAEALGKGYVASVTMGAGQFCTNPGLVLALEGPALERFLAAASEAMLGAPAQVMLTPNIHKAYESGVSKLAGVPTVEQIAQGVEPQGPTCARGALFTMKGADFIADPSHAEEIFGATSLLVRCASVDELKKVISLLEGQLTTTLHMDDADVAIAQELLPSLERLAGRILANGWPTGVEVTDAMVHGGPFPSTSDGRSTSVGTLAIGRYLRPVSYQDLPEALLPADLRDGAGVPARVDGKPTV</sequence>
<evidence type="ECO:0000256" key="5">
    <source>
        <dbReference type="ARBA" id="ARBA00067023"/>
    </source>
</evidence>
<dbReference type="InterPro" id="IPR015590">
    <property type="entry name" value="Aldehyde_DH_dom"/>
</dbReference>
<gene>
    <name evidence="7" type="ORF">DD559_06590</name>
</gene>
<reference evidence="7 8" key="1">
    <citation type="submission" date="2018-05" db="EMBL/GenBank/DDBJ databases">
        <title>Description of Sphingomonas pokkalii sp nov, isolated from the rhizosphere of saline tolerant pokkali rice and its draft genome analysis.</title>
        <authorList>
            <person name="Menon R."/>
            <person name="Kumari S."/>
            <person name="Rameshkumar N."/>
        </authorList>
    </citation>
    <scope>NUCLEOTIDE SEQUENCE [LARGE SCALE GENOMIC DNA]</scope>
    <source>
        <strain evidence="7 8">L3B27</strain>
    </source>
</reference>
<dbReference type="Gene3D" id="3.40.605.10">
    <property type="entry name" value="Aldehyde Dehydrogenase, Chain A, domain 1"/>
    <property type="match status" value="1"/>
</dbReference>
<comment type="catalytic activity">
    <reaction evidence="3">
        <text>2,5-dioxopentanoate + NAD(+) + H2O = 2-oxoglutarate + NADH + 2 H(+)</text>
        <dbReference type="Rhea" id="RHEA:47152"/>
        <dbReference type="ChEBI" id="CHEBI:15377"/>
        <dbReference type="ChEBI" id="CHEBI:15378"/>
        <dbReference type="ChEBI" id="CHEBI:16810"/>
        <dbReference type="ChEBI" id="CHEBI:57540"/>
        <dbReference type="ChEBI" id="CHEBI:57945"/>
        <dbReference type="ChEBI" id="CHEBI:58136"/>
    </reaction>
</comment>
<dbReference type="CDD" id="cd07129">
    <property type="entry name" value="ALDH_KGSADH"/>
    <property type="match status" value="1"/>
</dbReference>
<dbReference type="InterPro" id="IPR016163">
    <property type="entry name" value="Ald_DH_C"/>
</dbReference>
<dbReference type="EC" id="1.2.1.26" evidence="5"/>
<comment type="caution">
    <text evidence="7">The sequence shown here is derived from an EMBL/GenBank/DDBJ whole genome shotgun (WGS) entry which is preliminary data.</text>
</comment>
<comment type="similarity">
    <text evidence="1">Belongs to the aldehyde dehydrogenase family.</text>
</comment>
<evidence type="ECO:0000313" key="7">
    <source>
        <dbReference type="EMBL" id="PVX29042.1"/>
    </source>
</evidence>
<comment type="catalytic activity">
    <reaction evidence="4">
        <text>2,5-dioxopentanoate + NADP(+) + H2O = 2-oxoglutarate + NADPH + 2 H(+)</text>
        <dbReference type="Rhea" id="RHEA:11296"/>
        <dbReference type="ChEBI" id="CHEBI:15377"/>
        <dbReference type="ChEBI" id="CHEBI:15378"/>
        <dbReference type="ChEBI" id="CHEBI:16810"/>
        <dbReference type="ChEBI" id="CHEBI:57783"/>
        <dbReference type="ChEBI" id="CHEBI:58136"/>
        <dbReference type="ChEBI" id="CHEBI:58349"/>
        <dbReference type="EC" id="1.2.1.26"/>
    </reaction>
</comment>
<evidence type="ECO:0000256" key="2">
    <source>
        <dbReference type="ARBA" id="ARBA00023002"/>
    </source>
</evidence>
<accession>A0A2U0SCE2</accession>
<keyword evidence="8" id="KW-1185">Reference proteome</keyword>
<dbReference type="InterPro" id="IPR016162">
    <property type="entry name" value="Ald_DH_N"/>
</dbReference>
<dbReference type="EMBL" id="QENQ01000001">
    <property type="protein sequence ID" value="PVX29042.1"/>
    <property type="molecule type" value="Genomic_DNA"/>
</dbReference>
<dbReference type="InterPro" id="IPR016161">
    <property type="entry name" value="Ald_DH/histidinol_DH"/>
</dbReference>